<dbReference type="CDD" id="cd13565">
    <property type="entry name" value="PBP2_PstS"/>
    <property type="match status" value="1"/>
</dbReference>
<evidence type="ECO:0000256" key="2">
    <source>
        <dbReference type="ARBA" id="ARBA00022448"/>
    </source>
</evidence>
<keyword evidence="5" id="KW-0812">Transmembrane</keyword>
<dbReference type="GO" id="GO:0042301">
    <property type="term" value="F:phosphate ion binding"/>
    <property type="evidence" value="ECO:0007669"/>
    <property type="project" value="InterPro"/>
</dbReference>
<evidence type="ECO:0000313" key="8">
    <source>
        <dbReference type="Proteomes" id="UP000664382"/>
    </source>
</evidence>
<evidence type="ECO:0000256" key="3">
    <source>
        <dbReference type="ARBA" id="ARBA00022592"/>
    </source>
</evidence>
<comment type="similarity">
    <text evidence="1">Belongs to the PstS family.</text>
</comment>
<dbReference type="InterPro" id="IPR005673">
    <property type="entry name" value="ABC_phos-bd_PstS"/>
</dbReference>
<feature type="transmembrane region" description="Helical" evidence="5">
    <location>
        <begin position="543"/>
        <end position="562"/>
    </location>
</feature>
<evidence type="ECO:0000256" key="1">
    <source>
        <dbReference type="ARBA" id="ARBA00008725"/>
    </source>
</evidence>
<reference evidence="7" key="1">
    <citation type="submission" date="2021-03" db="EMBL/GenBank/DDBJ databases">
        <title>Leucobacter chromiisoli sp. nov., isolated from chromium-containing soil of chemical plant.</title>
        <authorList>
            <person name="Xu Z."/>
        </authorList>
    </citation>
    <scope>NUCLEOTIDE SEQUENCE</scope>
    <source>
        <strain evidence="7">S27</strain>
    </source>
</reference>
<keyword evidence="5" id="KW-1133">Transmembrane helix</keyword>
<feature type="compositionally biased region" description="Low complexity" evidence="4">
    <location>
        <begin position="492"/>
        <end position="507"/>
    </location>
</feature>
<keyword evidence="3" id="KW-0592">Phosphate transport</keyword>
<dbReference type="Gene3D" id="3.40.190.10">
    <property type="entry name" value="Periplasmic binding protein-like II"/>
    <property type="match status" value="2"/>
</dbReference>
<evidence type="ECO:0000256" key="4">
    <source>
        <dbReference type="SAM" id="MobiDB-lite"/>
    </source>
</evidence>
<evidence type="ECO:0000313" key="7">
    <source>
        <dbReference type="EMBL" id="MBO1902832.1"/>
    </source>
</evidence>
<dbReference type="InterPro" id="IPR050962">
    <property type="entry name" value="Phosphate-bind_PstS"/>
</dbReference>
<comment type="caution">
    <text evidence="7">The sequence shown here is derived from an EMBL/GenBank/DDBJ whole genome shotgun (WGS) entry which is preliminary data.</text>
</comment>
<dbReference type="Proteomes" id="UP000664382">
    <property type="component" value="Unassembled WGS sequence"/>
</dbReference>
<feature type="region of interest" description="Disordered" evidence="4">
    <location>
        <begin position="425"/>
        <end position="509"/>
    </location>
</feature>
<dbReference type="EMBL" id="JAGDYM010000015">
    <property type="protein sequence ID" value="MBO1902832.1"/>
    <property type="molecule type" value="Genomic_DNA"/>
</dbReference>
<dbReference type="AlphaFoldDB" id="A0A939SBB6"/>
<dbReference type="InterPro" id="IPR024370">
    <property type="entry name" value="PBP_domain"/>
</dbReference>
<protein>
    <submittedName>
        <fullName evidence="7">Phosphate ABC transporter substrate-binding protein PstS</fullName>
    </submittedName>
</protein>
<evidence type="ECO:0000256" key="5">
    <source>
        <dbReference type="SAM" id="Phobius"/>
    </source>
</evidence>
<dbReference type="PANTHER" id="PTHR42996:SF1">
    <property type="entry name" value="PHOSPHATE-BINDING PROTEIN PSTS"/>
    <property type="match status" value="1"/>
</dbReference>
<dbReference type="GO" id="GO:0043190">
    <property type="term" value="C:ATP-binding cassette (ABC) transporter complex"/>
    <property type="evidence" value="ECO:0007669"/>
    <property type="project" value="InterPro"/>
</dbReference>
<accession>A0A939SBB6</accession>
<organism evidence="7 8">
    <name type="scientific">Leucobacter weissii</name>
    <dbReference type="NCBI Taxonomy" id="1983706"/>
    <lineage>
        <taxon>Bacteria</taxon>
        <taxon>Bacillati</taxon>
        <taxon>Actinomycetota</taxon>
        <taxon>Actinomycetes</taxon>
        <taxon>Micrococcales</taxon>
        <taxon>Microbacteriaceae</taxon>
        <taxon>Leucobacter</taxon>
    </lineage>
</organism>
<keyword evidence="2" id="KW-0813">Transport</keyword>
<feature type="compositionally biased region" description="Gly residues" evidence="4">
    <location>
        <begin position="466"/>
        <end position="491"/>
    </location>
</feature>
<gene>
    <name evidence="7" type="primary">pstS</name>
    <name evidence="7" type="ORF">J4H92_12840</name>
</gene>
<dbReference type="GO" id="GO:0035435">
    <property type="term" value="P:phosphate ion transmembrane transport"/>
    <property type="evidence" value="ECO:0007669"/>
    <property type="project" value="InterPro"/>
</dbReference>
<sequence length="576" mass="60227">MNRTSTTGEQRVKTRRIPTARRLTQANRVRRALALVAAAVVALGVGLPASAGTVTTAHAASYEPITGSGSSWSANAIKQWQRNVAGLYSMQVNYSDTGSSAGRRDFIGSQNGPTVDFAVSEIPFQARPEDGSAPEKPNIKYAYMPIVAGGTAFMYNLKINGQRVTNLRLSGETITKIFTGEITKWNHKQIQSDNPGLKMPNKNIVPVVRSDGSGSTAQFTLWMSKQHKSLWKKFYPAGGLTSQYPVFSGAKGQTGSSGVSGYVAQDHGEGAITYVEYSYALKANFPVAKVLNKSGYYVEPTKYAVAVALMKAKINNNKSSSDYLTQILDGVYSNNDKRSYPLSSYSYLIVPTEAKGIVTNAKGKTLAEFGKYLLCEGQQQAGDLGYSPLPMNLVQAGFTQIKRIPGAGSVKVDINKCNNPTFKAGDSLSKNQLAQTAPMPQECDKKGPEQCTTGTGGAEGSTPKTGNGGGDGSGGGDDTGGSGTDDTGGSGTDDTGSAGTDDTGSAGVVIDDNGELVSAGSAGNAAVASPFTLPEDGWGGTQTMMVVAGLLLLAAMLVPPMLGNRMGSSSRKGGEQ</sequence>
<dbReference type="Pfam" id="PF12849">
    <property type="entry name" value="PBP_like_2"/>
    <property type="match status" value="1"/>
</dbReference>
<proteinExistence type="inferred from homology"/>
<keyword evidence="8" id="KW-1185">Reference proteome</keyword>
<keyword evidence="5" id="KW-0472">Membrane</keyword>
<dbReference type="PANTHER" id="PTHR42996">
    <property type="entry name" value="PHOSPHATE-BINDING PROTEIN PSTS"/>
    <property type="match status" value="1"/>
</dbReference>
<dbReference type="NCBIfam" id="TIGR00975">
    <property type="entry name" value="3a0107s03"/>
    <property type="match status" value="1"/>
</dbReference>
<dbReference type="RefSeq" id="WP_208098596.1">
    <property type="nucleotide sequence ID" value="NZ_JAGDYM010000015.1"/>
</dbReference>
<dbReference type="SUPFAM" id="SSF53850">
    <property type="entry name" value="Periplasmic binding protein-like II"/>
    <property type="match status" value="1"/>
</dbReference>
<name>A0A939SBB6_9MICO</name>
<feature type="domain" description="PBP" evidence="6">
    <location>
        <begin position="55"/>
        <end position="375"/>
    </location>
</feature>
<evidence type="ECO:0000259" key="6">
    <source>
        <dbReference type="Pfam" id="PF12849"/>
    </source>
</evidence>